<evidence type="ECO:0000259" key="3">
    <source>
        <dbReference type="Pfam" id="PF17853"/>
    </source>
</evidence>
<dbReference type="EMBL" id="CP078145">
    <property type="protein sequence ID" value="QXN92094.1"/>
    <property type="molecule type" value="Genomic_DNA"/>
</dbReference>
<dbReference type="InterPro" id="IPR025736">
    <property type="entry name" value="PucR_C-HTH_dom"/>
</dbReference>
<dbReference type="PANTHER" id="PTHR33744:SF1">
    <property type="entry name" value="DNA-BINDING TRANSCRIPTIONAL ACTIVATOR ADER"/>
    <property type="match status" value="1"/>
</dbReference>
<feature type="domain" description="RsbT co-antagonist protein RsbRD N-terminal" evidence="2">
    <location>
        <begin position="65"/>
        <end position="205"/>
    </location>
</feature>
<sequence length="474" mass="51950">MIVAQCRGRFLAQFVNRAARICAQRTIGGAVTTASPDRIGPNSEVVRDWLAEYVYETMRTETLEQVVDRLDSAIIARIPELADRDLRRDLAASTRAHARVMLSGITSDTFEYTLPEEAHAFARTIARRGFELRMLLRTYHVGMEAVLDYMTEAIDQRQAPQEIERAVMLRLFERATKWVSMSVEMLTDTYMEERERVLRAALNRRTETIRALLAGDELDTDQASARLGYRLGQRHVAFVLWTDEGESGSGDGEVIGLLERVATRVATEIGNGRVLTVASGSSGMWAWAGLDDLPGADASQNGRADQGAGEPGAVERVAAGLVEPPVRIAFGVPAGHVAGFRQSHREAVAARHVAERGPAGAARVIGYREVEIAYLAGADDTAMRGLIGRELRALSGSDPNAARLRETLHAYLKSHRSPEATAKLLGVHKNTVRYRIQRIEELLGYPIEQRSLPLELALACVAVYGVDALPGISA</sequence>
<accession>A0ABX8RR19</accession>
<evidence type="ECO:0000259" key="2">
    <source>
        <dbReference type="Pfam" id="PF14361"/>
    </source>
</evidence>
<evidence type="ECO:0000313" key="5">
    <source>
        <dbReference type="Proteomes" id="UP000694257"/>
    </source>
</evidence>
<evidence type="ECO:0000259" key="1">
    <source>
        <dbReference type="Pfam" id="PF13556"/>
    </source>
</evidence>
<feature type="domain" description="CdaR GGDEF-like" evidence="3">
    <location>
        <begin position="216"/>
        <end position="352"/>
    </location>
</feature>
<dbReference type="InterPro" id="IPR051448">
    <property type="entry name" value="CdaR-like_regulators"/>
</dbReference>
<organism evidence="4 5">
    <name type="scientific">Nocardia iowensis</name>
    <dbReference type="NCBI Taxonomy" id="204891"/>
    <lineage>
        <taxon>Bacteria</taxon>
        <taxon>Bacillati</taxon>
        <taxon>Actinomycetota</taxon>
        <taxon>Actinomycetes</taxon>
        <taxon>Mycobacteriales</taxon>
        <taxon>Nocardiaceae</taxon>
        <taxon>Nocardia</taxon>
    </lineage>
</organism>
<gene>
    <name evidence="4" type="ORF">KV110_02640</name>
</gene>
<dbReference type="InterPro" id="IPR025751">
    <property type="entry name" value="RsbRD_N_dom"/>
</dbReference>
<dbReference type="Proteomes" id="UP000694257">
    <property type="component" value="Chromosome"/>
</dbReference>
<dbReference type="InterPro" id="IPR041522">
    <property type="entry name" value="CdaR_GGDEF"/>
</dbReference>
<dbReference type="Pfam" id="PF17853">
    <property type="entry name" value="GGDEF_2"/>
    <property type="match status" value="1"/>
</dbReference>
<keyword evidence="5" id="KW-1185">Reference proteome</keyword>
<protein>
    <submittedName>
        <fullName evidence="4">Helix-turn-helix domain-containing protein</fullName>
    </submittedName>
</protein>
<evidence type="ECO:0000313" key="4">
    <source>
        <dbReference type="EMBL" id="QXN92094.1"/>
    </source>
</evidence>
<reference evidence="4 5" key="1">
    <citation type="submission" date="2021-07" db="EMBL/GenBank/DDBJ databases">
        <title>Whole Genome Sequence of Nocardia Iowensis.</title>
        <authorList>
            <person name="Lamm A."/>
            <person name="Collins-Fairclough A.M."/>
            <person name="Bunk B."/>
            <person name="Sproer C."/>
        </authorList>
    </citation>
    <scope>NUCLEOTIDE SEQUENCE [LARGE SCALE GENOMIC DNA]</scope>
    <source>
        <strain evidence="4 5">NRRL 5646</strain>
    </source>
</reference>
<dbReference type="PANTHER" id="PTHR33744">
    <property type="entry name" value="CARBOHYDRATE DIACID REGULATOR"/>
    <property type="match status" value="1"/>
</dbReference>
<dbReference type="Pfam" id="PF13556">
    <property type="entry name" value="HTH_30"/>
    <property type="match status" value="1"/>
</dbReference>
<dbReference type="Pfam" id="PF14361">
    <property type="entry name" value="RsbRD_N"/>
    <property type="match status" value="1"/>
</dbReference>
<feature type="domain" description="PucR C-terminal helix-turn-helix" evidence="1">
    <location>
        <begin position="404"/>
        <end position="460"/>
    </location>
</feature>
<name>A0ABX8RR19_NOCIO</name>
<proteinExistence type="predicted"/>